<evidence type="ECO:0000313" key="1">
    <source>
        <dbReference type="EMBL" id="EGG05533.1"/>
    </source>
</evidence>
<keyword evidence="2" id="KW-1185">Reference proteome</keyword>
<reference evidence="2" key="1">
    <citation type="journal article" date="2011" name="Proc. Natl. Acad. Sci. U.S.A.">
        <title>Obligate biotrophy features unraveled by the genomic analysis of rust fungi.</title>
        <authorList>
            <person name="Duplessis S."/>
            <person name="Cuomo C.A."/>
            <person name="Lin Y.-C."/>
            <person name="Aerts A."/>
            <person name="Tisserant E."/>
            <person name="Veneault-Fourrey C."/>
            <person name="Joly D.L."/>
            <person name="Hacquard S."/>
            <person name="Amselem J."/>
            <person name="Cantarel B.L."/>
            <person name="Chiu R."/>
            <person name="Coutinho P.M."/>
            <person name="Feau N."/>
            <person name="Field M."/>
            <person name="Frey P."/>
            <person name="Gelhaye E."/>
            <person name="Goldberg J."/>
            <person name="Grabherr M.G."/>
            <person name="Kodira C.D."/>
            <person name="Kohler A."/>
            <person name="Kuees U."/>
            <person name="Lindquist E.A."/>
            <person name="Lucas S.M."/>
            <person name="Mago R."/>
            <person name="Mauceli E."/>
            <person name="Morin E."/>
            <person name="Murat C."/>
            <person name="Pangilinan J.L."/>
            <person name="Park R."/>
            <person name="Pearson M."/>
            <person name="Quesneville H."/>
            <person name="Rouhier N."/>
            <person name="Sakthikumar S."/>
            <person name="Salamov A.A."/>
            <person name="Schmutz J."/>
            <person name="Selles B."/>
            <person name="Shapiro H."/>
            <person name="Tanguay P."/>
            <person name="Tuskan G.A."/>
            <person name="Henrissat B."/>
            <person name="Van de Peer Y."/>
            <person name="Rouze P."/>
            <person name="Ellis J.G."/>
            <person name="Dodds P.N."/>
            <person name="Schein J.E."/>
            <person name="Zhong S."/>
            <person name="Hamelin R.C."/>
            <person name="Grigoriev I.V."/>
            <person name="Szabo L.J."/>
            <person name="Martin F."/>
        </authorList>
    </citation>
    <scope>NUCLEOTIDE SEQUENCE [LARGE SCALE GENOMIC DNA]</scope>
    <source>
        <strain evidence="2">98AG31 / pathotype 3-4-7</strain>
    </source>
</reference>
<evidence type="ECO:0000313" key="2">
    <source>
        <dbReference type="Proteomes" id="UP000001072"/>
    </source>
</evidence>
<name>F4RPI2_MELLP</name>
<dbReference type="AlphaFoldDB" id="F4RPI2"/>
<proteinExistence type="predicted"/>
<dbReference type="Proteomes" id="UP000001072">
    <property type="component" value="Unassembled WGS sequence"/>
</dbReference>
<dbReference type="VEuPathDB" id="FungiDB:MELLADRAFT_87797"/>
<protein>
    <submittedName>
        <fullName evidence="1">Uncharacterized protein</fullName>
    </submittedName>
</protein>
<gene>
    <name evidence="1" type="ORF">MELLADRAFT_87797</name>
</gene>
<sequence>MDQIHLFIGIDYSNEVFKKEPEKYLKLWSKIGTTLKVGAVEDMSNKGFRGKLIFGISGFLRN</sequence>
<dbReference type="HOGENOM" id="CLU_2904671_0_0_1"/>
<dbReference type="InParanoid" id="F4RPI2"/>
<dbReference type="KEGG" id="mlr:MELLADRAFT_87797"/>
<dbReference type="EMBL" id="GL883112">
    <property type="protein sequence ID" value="EGG05533.1"/>
    <property type="molecule type" value="Genomic_DNA"/>
</dbReference>
<organism evidence="2">
    <name type="scientific">Melampsora larici-populina (strain 98AG31 / pathotype 3-4-7)</name>
    <name type="common">Poplar leaf rust fungus</name>
    <dbReference type="NCBI Taxonomy" id="747676"/>
    <lineage>
        <taxon>Eukaryota</taxon>
        <taxon>Fungi</taxon>
        <taxon>Dikarya</taxon>
        <taxon>Basidiomycota</taxon>
        <taxon>Pucciniomycotina</taxon>
        <taxon>Pucciniomycetes</taxon>
        <taxon>Pucciniales</taxon>
        <taxon>Melampsoraceae</taxon>
        <taxon>Melampsora</taxon>
    </lineage>
</organism>
<dbReference type="GeneID" id="18934646"/>
<accession>F4RPI2</accession>
<dbReference type="RefSeq" id="XP_007411022.1">
    <property type="nucleotide sequence ID" value="XM_007410960.1"/>
</dbReference>